<feature type="domain" description="Kinetochore protein NDC80 loop region" evidence="3">
    <location>
        <begin position="26"/>
        <end position="97"/>
    </location>
</feature>
<keyword evidence="2" id="KW-0472">Membrane</keyword>
<reference evidence="5" key="1">
    <citation type="submission" date="2025-08" db="UniProtKB">
        <authorList>
            <consortium name="RefSeq"/>
        </authorList>
    </citation>
    <scope>IDENTIFICATION</scope>
</reference>
<protein>
    <submittedName>
        <fullName evidence="5">Kinetochore protein NDC80 homolog isoform X2</fullName>
    </submittedName>
</protein>
<feature type="coiled-coil region" evidence="1">
    <location>
        <begin position="66"/>
        <end position="107"/>
    </location>
</feature>
<evidence type="ECO:0000256" key="2">
    <source>
        <dbReference type="SAM" id="Phobius"/>
    </source>
</evidence>
<dbReference type="AlphaFoldDB" id="A0A8M1KRY6"/>
<sequence length="116" mass="13833">MTEYKAQMFSAVICMFVCNFCNFSFAHQNPLRNMRTDVEEEFNKLSNKKLSLMESLEQVNSNIVDMKQLGERKRRLNEQLKEQIRRLDEQLKEQRRLDEQMDQASTVICPSHTTLR</sequence>
<proteinExistence type="predicted"/>
<dbReference type="GeneID" id="122133318"/>
<gene>
    <name evidence="5" type="primary">LOC122133318</name>
</gene>
<name>A0A8M1KRY6_CLUHA</name>
<evidence type="ECO:0000259" key="3">
    <source>
        <dbReference type="Pfam" id="PF24487"/>
    </source>
</evidence>
<keyword evidence="2" id="KW-1133">Transmembrane helix</keyword>
<evidence type="ECO:0000256" key="1">
    <source>
        <dbReference type="SAM" id="Coils"/>
    </source>
</evidence>
<keyword evidence="4" id="KW-1185">Reference proteome</keyword>
<dbReference type="Pfam" id="PF24487">
    <property type="entry name" value="NDC80_loop"/>
    <property type="match status" value="1"/>
</dbReference>
<dbReference type="InterPro" id="IPR057091">
    <property type="entry name" value="NDC80_loop"/>
</dbReference>
<feature type="transmembrane region" description="Helical" evidence="2">
    <location>
        <begin position="6"/>
        <end position="25"/>
    </location>
</feature>
<dbReference type="Proteomes" id="UP000515152">
    <property type="component" value="Chromosome 11"/>
</dbReference>
<dbReference type="RefSeq" id="XP_042565183.1">
    <property type="nucleotide sequence ID" value="XM_042709249.1"/>
</dbReference>
<evidence type="ECO:0000313" key="4">
    <source>
        <dbReference type="Proteomes" id="UP000515152"/>
    </source>
</evidence>
<keyword evidence="1" id="KW-0175">Coiled coil</keyword>
<accession>A0A8M1KRY6</accession>
<keyword evidence="2" id="KW-0812">Transmembrane</keyword>
<evidence type="ECO:0000313" key="5">
    <source>
        <dbReference type="RefSeq" id="XP_042565183.1"/>
    </source>
</evidence>
<organism evidence="4 5">
    <name type="scientific">Clupea harengus</name>
    <name type="common">Atlantic herring</name>
    <dbReference type="NCBI Taxonomy" id="7950"/>
    <lineage>
        <taxon>Eukaryota</taxon>
        <taxon>Metazoa</taxon>
        <taxon>Chordata</taxon>
        <taxon>Craniata</taxon>
        <taxon>Vertebrata</taxon>
        <taxon>Euteleostomi</taxon>
        <taxon>Actinopterygii</taxon>
        <taxon>Neopterygii</taxon>
        <taxon>Teleostei</taxon>
        <taxon>Clupei</taxon>
        <taxon>Clupeiformes</taxon>
        <taxon>Clupeoidei</taxon>
        <taxon>Clupeidae</taxon>
        <taxon>Clupea</taxon>
    </lineage>
</organism>